<dbReference type="Proteomes" id="UP001056120">
    <property type="component" value="Linkage Group LG02"/>
</dbReference>
<protein>
    <submittedName>
        <fullName evidence="1">Uncharacterized protein</fullName>
    </submittedName>
</protein>
<proteinExistence type="predicted"/>
<evidence type="ECO:0000313" key="2">
    <source>
        <dbReference type="Proteomes" id="UP001056120"/>
    </source>
</evidence>
<comment type="caution">
    <text evidence="1">The sequence shown here is derived from an EMBL/GenBank/DDBJ whole genome shotgun (WGS) entry which is preliminary data.</text>
</comment>
<accession>A0ACB9JXQ9</accession>
<reference evidence="1 2" key="2">
    <citation type="journal article" date="2022" name="Mol. Ecol. Resour.">
        <title>The genomes of chicory, endive, great burdock and yacon provide insights into Asteraceae paleo-polyploidization history and plant inulin production.</title>
        <authorList>
            <person name="Fan W."/>
            <person name="Wang S."/>
            <person name="Wang H."/>
            <person name="Wang A."/>
            <person name="Jiang F."/>
            <person name="Liu H."/>
            <person name="Zhao H."/>
            <person name="Xu D."/>
            <person name="Zhang Y."/>
        </authorList>
    </citation>
    <scope>NUCLEOTIDE SEQUENCE [LARGE SCALE GENOMIC DNA]</scope>
    <source>
        <strain evidence="2">cv. Yunnan</strain>
        <tissue evidence="1">Leaves</tissue>
    </source>
</reference>
<gene>
    <name evidence="1" type="ORF">L1987_06268</name>
</gene>
<sequence>MPLATVNRSKANCPEMSKADLIHKSSYCSIWQCLQRTRFWRMYHAMINNHRTSTRDRPMQVPYDRNGEVDKGI</sequence>
<dbReference type="EMBL" id="CM042019">
    <property type="protein sequence ID" value="KAI3824797.1"/>
    <property type="molecule type" value="Genomic_DNA"/>
</dbReference>
<evidence type="ECO:0000313" key="1">
    <source>
        <dbReference type="EMBL" id="KAI3824797.1"/>
    </source>
</evidence>
<reference evidence="2" key="1">
    <citation type="journal article" date="2022" name="Mol. Ecol. Resour.">
        <title>The genomes of chicory, endive, great burdock and yacon provide insights into Asteraceae palaeo-polyploidization history and plant inulin production.</title>
        <authorList>
            <person name="Fan W."/>
            <person name="Wang S."/>
            <person name="Wang H."/>
            <person name="Wang A."/>
            <person name="Jiang F."/>
            <person name="Liu H."/>
            <person name="Zhao H."/>
            <person name="Xu D."/>
            <person name="Zhang Y."/>
        </authorList>
    </citation>
    <scope>NUCLEOTIDE SEQUENCE [LARGE SCALE GENOMIC DNA]</scope>
    <source>
        <strain evidence="2">cv. Yunnan</strain>
    </source>
</reference>
<keyword evidence="2" id="KW-1185">Reference proteome</keyword>
<organism evidence="1 2">
    <name type="scientific">Smallanthus sonchifolius</name>
    <dbReference type="NCBI Taxonomy" id="185202"/>
    <lineage>
        <taxon>Eukaryota</taxon>
        <taxon>Viridiplantae</taxon>
        <taxon>Streptophyta</taxon>
        <taxon>Embryophyta</taxon>
        <taxon>Tracheophyta</taxon>
        <taxon>Spermatophyta</taxon>
        <taxon>Magnoliopsida</taxon>
        <taxon>eudicotyledons</taxon>
        <taxon>Gunneridae</taxon>
        <taxon>Pentapetalae</taxon>
        <taxon>asterids</taxon>
        <taxon>campanulids</taxon>
        <taxon>Asterales</taxon>
        <taxon>Asteraceae</taxon>
        <taxon>Asteroideae</taxon>
        <taxon>Heliantheae alliance</taxon>
        <taxon>Millerieae</taxon>
        <taxon>Smallanthus</taxon>
    </lineage>
</organism>
<name>A0ACB9JXQ9_9ASTR</name>